<accession>A0A346XRA2</accession>
<keyword evidence="2" id="KW-1185">Reference proteome</keyword>
<evidence type="ECO:0000313" key="2">
    <source>
        <dbReference type="Proteomes" id="UP000264006"/>
    </source>
</evidence>
<proteinExistence type="predicted"/>
<name>A0A346XRA2_9ACTN</name>
<reference evidence="1 2" key="1">
    <citation type="submission" date="2018-09" db="EMBL/GenBank/DDBJ databases">
        <title>Complete genome sequence of Euzebya sp. DY32-46 isolated from seawater of Pacific Ocean.</title>
        <authorList>
            <person name="Xu L."/>
            <person name="Wu Y.-H."/>
            <person name="Xu X.-W."/>
        </authorList>
    </citation>
    <scope>NUCLEOTIDE SEQUENCE [LARGE SCALE GENOMIC DNA]</scope>
    <source>
        <strain evidence="1 2">DY32-46</strain>
    </source>
</reference>
<protein>
    <recommendedName>
        <fullName evidence="3">Cell wall binding repeat 2</fullName>
    </recommendedName>
</protein>
<evidence type="ECO:0008006" key="3">
    <source>
        <dbReference type="Google" id="ProtNLM"/>
    </source>
</evidence>
<dbReference type="InterPro" id="IPR007253">
    <property type="entry name" value="Cell_wall-bd_2"/>
</dbReference>
<gene>
    <name evidence="1" type="ORF">DVS28_a0041</name>
</gene>
<dbReference type="Pfam" id="PF04122">
    <property type="entry name" value="CW_binding_2"/>
    <property type="match status" value="3"/>
</dbReference>
<dbReference type="Gene3D" id="3.40.50.12090">
    <property type="match status" value="1"/>
</dbReference>
<dbReference type="PANTHER" id="PTHR30032:SF8">
    <property type="entry name" value="GERMINATION-SPECIFIC N-ACETYLMURAMOYL-L-ALANINE AMIDASE"/>
    <property type="match status" value="1"/>
</dbReference>
<dbReference type="Proteomes" id="UP000264006">
    <property type="component" value="Chromosome"/>
</dbReference>
<sequence>MEAALAVSQEVFADDSAPAVVLGRSDDFADNLGGAVLARTLGAPLLLNPSDSLDERVRAEMDRVLPPGNCAELVDRGEFEVYMLGGTNALSQEIEDELFGEYCYKRVSGPTRVETSLQVAEEVLHIRENRGETGEPELLIARSDNAVDSATGGAYGGMFGAPVLVTPSHTLHPDIGRFINLGVSSVTLLGGEAALSAEVEAMVNEALSDQEIVATRLAGASRDDTARVIAEDFAARSSGIDAVTLVNGYVDDAWVLAFTSAAVNTGEPVLYVAADDLLETTRSFIGAQAPLSTVSAFGDSSLVSDVVLQEAASAAG</sequence>
<dbReference type="PANTHER" id="PTHR30032">
    <property type="entry name" value="N-ACETYLMURAMOYL-L-ALANINE AMIDASE-RELATED"/>
    <property type="match status" value="1"/>
</dbReference>
<dbReference type="InterPro" id="IPR051922">
    <property type="entry name" value="Bact_Sporulation_Assoc"/>
</dbReference>
<dbReference type="KEGG" id="euz:DVS28_a0041"/>
<evidence type="ECO:0000313" key="1">
    <source>
        <dbReference type="EMBL" id="AXV04749.1"/>
    </source>
</evidence>
<dbReference type="EMBL" id="CP031165">
    <property type="protein sequence ID" value="AXV04749.1"/>
    <property type="molecule type" value="Genomic_DNA"/>
</dbReference>
<dbReference type="AlphaFoldDB" id="A0A346XRA2"/>
<organism evidence="1 2">
    <name type="scientific">Euzebya pacifica</name>
    <dbReference type="NCBI Taxonomy" id="1608957"/>
    <lineage>
        <taxon>Bacteria</taxon>
        <taxon>Bacillati</taxon>
        <taxon>Actinomycetota</taxon>
        <taxon>Nitriliruptoria</taxon>
        <taxon>Euzebyales</taxon>
    </lineage>
</organism>